<evidence type="ECO:0000313" key="2">
    <source>
        <dbReference type="EMBL" id="KAG7162068.1"/>
    </source>
</evidence>
<dbReference type="AlphaFoldDB" id="A0A8J5MSF1"/>
<dbReference type="GO" id="GO:0005958">
    <property type="term" value="C:DNA-dependent protein kinase-DNA ligase 4 complex"/>
    <property type="evidence" value="ECO:0007669"/>
    <property type="project" value="TreeGrafter"/>
</dbReference>
<gene>
    <name evidence="2" type="ORF">Hamer_G023971</name>
</gene>
<feature type="compositionally biased region" description="Polar residues" evidence="1">
    <location>
        <begin position="298"/>
        <end position="321"/>
    </location>
</feature>
<dbReference type="PANTHER" id="PTHR28559">
    <property type="entry name" value="DNA REPAIR PROTEIN XRCC4"/>
    <property type="match status" value="1"/>
</dbReference>
<dbReference type="SUPFAM" id="SSF58022">
    <property type="entry name" value="XRCC4, C-terminal oligomerization domain"/>
    <property type="match status" value="1"/>
</dbReference>
<name>A0A8J5MSF1_HOMAM</name>
<organism evidence="2 3">
    <name type="scientific">Homarus americanus</name>
    <name type="common">American lobster</name>
    <dbReference type="NCBI Taxonomy" id="6706"/>
    <lineage>
        <taxon>Eukaryota</taxon>
        <taxon>Metazoa</taxon>
        <taxon>Ecdysozoa</taxon>
        <taxon>Arthropoda</taxon>
        <taxon>Crustacea</taxon>
        <taxon>Multicrustacea</taxon>
        <taxon>Malacostraca</taxon>
        <taxon>Eumalacostraca</taxon>
        <taxon>Eucarida</taxon>
        <taxon>Decapoda</taxon>
        <taxon>Pleocyemata</taxon>
        <taxon>Astacidea</taxon>
        <taxon>Nephropoidea</taxon>
        <taxon>Nephropidae</taxon>
        <taxon>Homarus</taxon>
    </lineage>
</organism>
<dbReference type="PANTHER" id="PTHR28559:SF1">
    <property type="entry name" value="DNA REPAIR PROTEIN XRCC4"/>
    <property type="match status" value="1"/>
</dbReference>
<dbReference type="GO" id="GO:0010165">
    <property type="term" value="P:response to X-ray"/>
    <property type="evidence" value="ECO:0007669"/>
    <property type="project" value="TreeGrafter"/>
</dbReference>
<dbReference type="InterPro" id="IPR014751">
    <property type="entry name" value="XRCC4-like_C"/>
</dbReference>
<evidence type="ECO:0008006" key="4">
    <source>
        <dbReference type="Google" id="ProtNLM"/>
    </source>
</evidence>
<feature type="region of interest" description="Disordered" evidence="1">
    <location>
        <begin position="175"/>
        <end position="259"/>
    </location>
</feature>
<protein>
    <recommendedName>
        <fullName evidence="4">XRCC4</fullName>
    </recommendedName>
</protein>
<feature type="region of interest" description="Disordered" evidence="1">
    <location>
        <begin position="275"/>
        <end position="337"/>
    </location>
</feature>
<dbReference type="GO" id="GO:0003677">
    <property type="term" value="F:DNA binding"/>
    <property type="evidence" value="ECO:0007669"/>
    <property type="project" value="InterPro"/>
</dbReference>
<dbReference type="Gene3D" id="1.20.5.370">
    <property type="match status" value="1"/>
</dbReference>
<dbReference type="GO" id="GO:0006310">
    <property type="term" value="P:DNA recombination"/>
    <property type="evidence" value="ECO:0007669"/>
    <property type="project" value="InterPro"/>
</dbReference>
<reference evidence="2" key="1">
    <citation type="journal article" date="2021" name="Sci. Adv.">
        <title>The American lobster genome reveals insights on longevity, neural, and immune adaptations.</title>
        <authorList>
            <person name="Polinski J.M."/>
            <person name="Zimin A.V."/>
            <person name="Clark K.F."/>
            <person name="Kohn A.B."/>
            <person name="Sadowski N."/>
            <person name="Timp W."/>
            <person name="Ptitsyn A."/>
            <person name="Khanna P."/>
            <person name="Romanova D.Y."/>
            <person name="Williams P."/>
            <person name="Greenwood S.J."/>
            <person name="Moroz L.L."/>
            <person name="Walt D.R."/>
            <person name="Bodnar A.G."/>
        </authorList>
    </citation>
    <scope>NUCLEOTIDE SEQUENCE</scope>
    <source>
        <strain evidence="2">GMGI-L3</strain>
    </source>
</reference>
<sequence length="337" mass="37481">MGLKKMVQGGLTSYLYSDGLNQADQIKVIILSKNESFSLKKTPREYLCLLSKAVTTSFTTTDKEDIFEIQEDHFVWKQYFPDLKVYGKRGKFKLETIEYDDAVGKVLDGAIQELKSDSQCIQTLKEESQKMSNKVNEAVDMASRSVLMKEEFEREIYSKCAAIINAKKLRIQQLKSSHPTSSVGKPCGLVRSAETSGSAARPPKKARLENSDSDCYDSDTDVDEPDEDTDEENLARLSPSKQRHEANFSAEAKAPAVVSDSQECFNDSLEAELYPTATTSKRPNFSSKSSVVSKNDTKGSQRGKTNKCGTSSVASHTSKQSRVPEDNNQKSIIDELF</sequence>
<dbReference type="InterPro" id="IPR010585">
    <property type="entry name" value="DNA_repair_prot_XRCC4"/>
</dbReference>
<dbReference type="GO" id="GO:0032807">
    <property type="term" value="C:DNA ligase IV complex"/>
    <property type="evidence" value="ECO:0007669"/>
    <property type="project" value="TreeGrafter"/>
</dbReference>
<comment type="caution">
    <text evidence="2">The sequence shown here is derived from an EMBL/GenBank/DDBJ whole genome shotgun (WGS) entry which is preliminary data.</text>
</comment>
<evidence type="ECO:0000313" key="3">
    <source>
        <dbReference type="Proteomes" id="UP000747542"/>
    </source>
</evidence>
<evidence type="ECO:0000256" key="1">
    <source>
        <dbReference type="SAM" id="MobiDB-lite"/>
    </source>
</evidence>
<feature type="compositionally biased region" description="Acidic residues" evidence="1">
    <location>
        <begin position="211"/>
        <end position="232"/>
    </location>
</feature>
<dbReference type="Proteomes" id="UP000747542">
    <property type="component" value="Unassembled WGS sequence"/>
</dbReference>
<keyword evidence="3" id="KW-1185">Reference proteome</keyword>
<dbReference type="EMBL" id="JAHLQT010028027">
    <property type="protein sequence ID" value="KAG7162068.1"/>
    <property type="molecule type" value="Genomic_DNA"/>
</dbReference>
<proteinExistence type="predicted"/>
<dbReference type="GO" id="GO:0006303">
    <property type="term" value="P:double-strand break repair via nonhomologous end joining"/>
    <property type="evidence" value="ECO:0007669"/>
    <property type="project" value="TreeGrafter"/>
</dbReference>
<feature type="compositionally biased region" description="Polar residues" evidence="1">
    <location>
        <begin position="276"/>
        <end position="285"/>
    </location>
</feature>
<accession>A0A8J5MSF1</accession>